<accession>A0A6L2KA11</accession>
<proteinExistence type="predicted"/>
<name>A0A6L2KA11_TANCI</name>
<evidence type="ECO:0000256" key="1">
    <source>
        <dbReference type="SAM" id="MobiDB-lite"/>
    </source>
</evidence>
<feature type="compositionally biased region" description="Acidic residues" evidence="1">
    <location>
        <begin position="256"/>
        <end position="279"/>
    </location>
</feature>
<gene>
    <name evidence="2" type="ORF">Tci_018174</name>
</gene>
<dbReference type="AlphaFoldDB" id="A0A6L2KA11"/>
<feature type="region of interest" description="Disordered" evidence="1">
    <location>
        <begin position="151"/>
        <end position="178"/>
    </location>
</feature>
<organism evidence="2">
    <name type="scientific">Tanacetum cinerariifolium</name>
    <name type="common">Dalmatian daisy</name>
    <name type="synonym">Chrysanthemum cinerariifolium</name>
    <dbReference type="NCBI Taxonomy" id="118510"/>
    <lineage>
        <taxon>Eukaryota</taxon>
        <taxon>Viridiplantae</taxon>
        <taxon>Streptophyta</taxon>
        <taxon>Embryophyta</taxon>
        <taxon>Tracheophyta</taxon>
        <taxon>Spermatophyta</taxon>
        <taxon>Magnoliopsida</taxon>
        <taxon>eudicotyledons</taxon>
        <taxon>Gunneridae</taxon>
        <taxon>Pentapetalae</taxon>
        <taxon>asterids</taxon>
        <taxon>campanulids</taxon>
        <taxon>Asterales</taxon>
        <taxon>Asteraceae</taxon>
        <taxon>Asteroideae</taxon>
        <taxon>Anthemideae</taxon>
        <taxon>Anthemidinae</taxon>
        <taxon>Tanacetum</taxon>
    </lineage>
</organism>
<reference evidence="2" key="1">
    <citation type="journal article" date="2019" name="Sci. Rep.">
        <title>Draft genome of Tanacetum cinerariifolium, the natural source of mosquito coil.</title>
        <authorList>
            <person name="Yamashiro T."/>
            <person name="Shiraishi A."/>
            <person name="Satake H."/>
            <person name="Nakayama K."/>
        </authorList>
    </citation>
    <scope>NUCLEOTIDE SEQUENCE</scope>
</reference>
<protein>
    <submittedName>
        <fullName evidence="2">Uncharacterized protein</fullName>
    </submittedName>
</protein>
<sequence length="279" mass="31169">MDVDAPPDIIDVDEDDDFIYDEDVVPHDLPDSDDEVLANDDVDDMSAAVARGQDGGDDPSPLHKIRFEFSNKGTLLHRDDHAAQWSNLVGEIVMEFLMNYPSWHKIEEILLPDGTCDVESIKSRPPENIKQEKWDKQIHYWLETKHAARALQNAQNREKRRSSADRDPDGELQDSRVPVLHPNLLRHTYCCRQICAGQGGDDPAEGSRLQYNDRVLAGQGRDVISINEPQCTYTYADVNELELQHEVDGGSGSDGGGDDDLGADEDADGDEEANEDEES</sequence>
<feature type="region of interest" description="Disordered" evidence="1">
    <location>
        <begin position="243"/>
        <end position="279"/>
    </location>
</feature>
<dbReference type="EMBL" id="BKCJ010002092">
    <property type="protein sequence ID" value="GEU46196.1"/>
    <property type="molecule type" value="Genomic_DNA"/>
</dbReference>
<comment type="caution">
    <text evidence="2">The sequence shown here is derived from an EMBL/GenBank/DDBJ whole genome shotgun (WGS) entry which is preliminary data.</text>
</comment>
<evidence type="ECO:0000313" key="2">
    <source>
        <dbReference type="EMBL" id="GEU46196.1"/>
    </source>
</evidence>